<dbReference type="PANTHER" id="PTHR21485:SF6">
    <property type="entry name" value="N-ACYLNEURAMINATE CYTIDYLYLTRANSFERASE-RELATED"/>
    <property type="match status" value="1"/>
</dbReference>
<dbReference type="InterPro" id="IPR050793">
    <property type="entry name" value="CMP-NeuNAc_synthase"/>
</dbReference>
<accession>A0A1G2KRF6</accession>
<evidence type="ECO:0000313" key="1">
    <source>
        <dbReference type="EMBL" id="OHA00999.1"/>
    </source>
</evidence>
<dbReference type="SUPFAM" id="SSF53448">
    <property type="entry name" value="Nucleotide-diphospho-sugar transferases"/>
    <property type="match status" value="1"/>
</dbReference>
<dbReference type="Pfam" id="PF02348">
    <property type="entry name" value="CTP_transf_3"/>
    <property type="match status" value="1"/>
</dbReference>
<sequence>MIQDYNVFALILARGGSKRVPRKNIKELLGKPLLAYTILQGRASKYIDRLVVSTDDEEIAAVAKEYGAEAPFLRPAELAGDTVTDFPVFVHALEWLWDHEQYAPDIVVQLRPTHPLRKSEHIDLAIELLARHPEADSVRTVKEPDQTPYKMYKIGDDGILEPLLPIYEVQESFNLPRQKLPKAYEHVGVADVMWHRTLAEKKQMTGSKAIPLVLEQYPYSGINTLEDWEKYEYWMQK</sequence>
<dbReference type="PANTHER" id="PTHR21485">
    <property type="entry name" value="HAD SUPERFAMILY MEMBERS CMAS AND KDSC"/>
    <property type="match status" value="1"/>
</dbReference>
<evidence type="ECO:0008006" key="3">
    <source>
        <dbReference type="Google" id="ProtNLM"/>
    </source>
</evidence>
<dbReference type="InterPro" id="IPR029044">
    <property type="entry name" value="Nucleotide-diphossugar_trans"/>
</dbReference>
<dbReference type="GO" id="GO:0008781">
    <property type="term" value="F:N-acylneuraminate cytidylyltransferase activity"/>
    <property type="evidence" value="ECO:0007669"/>
    <property type="project" value="TreeGrafter"/>
</dbReference>
<dbReference type="InterPro" id="IPR003329">
    <property type="entry name" value="Cytidylyl_trans"/>
</dbReference>
<organism evidence="1 2">
    <name type="scientific">Candidatus Sungbacteria bacterium RIFCSPHIGHO2_02_FULL_49_12</name>
    <dbReference type="NCBI Taxonomy" id="1802271"/>
    <lineage>
        <taxon>Bacteria</taxon>
        <taxon>Candidatus Sungiibacteriota</taxon>
    </lineage>
</organism>
<protein>
    <recommendedName>
        <fullName evidence="3">Cytidylyltransferase</fullName>
    </recommendedName>
</protein>
<proteinExistence type="predicted"/>
<gene>
    <name evidence="1" type="ORF">A3C11_03265</name>
</gene>
<evidence type="ECO:0000313" key="2">
    <source>
        <dbReference type="Proteomes" id="UP000177362"/>
    </source>
</evidence>
<dbReference type="STRING" id="1802271.A3C11_03265"/>
<dbReference type="CDD" id="cd02513">
    <property type="entry name" value="CMP-NeuAc_Synthase"/>
    <property type="match status" value="1"/>
</dbReference>
<name>A0A1G2KRF6_9BACT</name>
<dbReference type="Proteomes" id="UP000177362">
    <property type="component" value="Unassembled WGS sequence"/>
</dbReference>
<dbReference type="AlphaFoldDB" id="A0A1G2KRF6"/>
<dbReference type="Gene3D" id="3.90.550.10">
    <property type="entry name" value="Spore Coat Polysaccharide Biosynthesis Protein SpsA, Chain A"/>
    <property type="match status" value="1"/>
</dbReference>
<comment type="caution">
    <text evidence="1">The sequence shown here is derived from an EMBL/GenBank/DDBJ whole genome shotgun (WGS) entry which is preliminary data.</text>
</comment>
<dbReference type="EMBL" id="MHQJ01000031">
    <property type="protein sequence ID" value="OHA00999.1"/>
    <property type="molecule type" value="Genomic_DNA"/>
</dbReference>
<reference evidence="1 2" key="1">
    <citation type="journal article" date="2016" name="Nat. Commun.">
        <title>Thousands of microbial genomes shed light on interconnected biogeochemical processes in an aquifer system.</title>
        <authorList>
            <person name="Anantharaman K."/>
            <person name="Brown C.T."/>
            <person name="Hug L.A."/>
            <person name="Sharon I."/>
            <person name="Castelle C.J."/>
            <person name="Probst A.J."/>
            <person name="Thomas B.C."/>
            <person name="Singh A."/>
            <person name="Wilkins M.J."/>
            <person name="Karaoz U."/>
            <person name="Brodie E.L."/>
            <person name="Williams K.H."/>
            <person name="Hubbard S.S."/>
            <person name="Banfield J.F."/>
        </authorList>
    </citation>
    <scope>NUCLEOTIDE SEQUENCE [LARGE SCALE GENOMIC DNA]</scope>
</reference>